<dbReference type="AlphaFoldDB" id="A0A2K8NVN0"/>
<keyword evidence="2" id="KW-1185">Reference proteome</keyword>
<reference evidence="1 2" key="1">
    <citation type="submission" date="2017-11" db="EMBL/GenBank/DDBJ databases">
        <title>Genome sequence of Entomoplasma melaleucae M1 (ATCC 49191).</title>
        <authorList>
            <person name="Lo W.-S."/>
            <person name="Gasparich G.E."/>
            <person name="Kuo C.-H."/>
        </authorList>
    </citation>
    <scope>NUCLEOTIDE SEQUENCE [LARGE SCALE GENOMIC DNA]</scope>
    <source>
        <strain evidence="1 2">M1</strain>
    </source>
</reference>
<proteinExistence type="predicted"/>
<accession>A0A2K8NVN0</accession>
<dbReference type="EMBL" id="CP024964">
    <property type="protein sequence ID" value="ATZ17827.1"/>
    <property type="molecule type" value="Genomic_DNA"/>
</dbReference>
<organism evidence="1 2">
    <name type="scientific">Mesoplasma melaleucae</name>
    <dbReference type="NCBI Taxonomy" id="81459"/>
    <lineage>
        <taxon>Bacteria</taxon>
        <taxon>Bacillati</taxon>
        <taxon>Mycoplasmatota</taxon>
        <taxon>Mollicutes</taxon>
        <taxon>Entomoplasmatales</taxon>
        <taxon>Entomoplasmataceae</taxon>
        <taxon>Mesoplasma</taxon>
    </lineage>
</organism>
<dbReference type="RefSeq" id="WP_028124593.1">
    <property type="nucleotide sequence ID" value="NZ_CP024964.1"/>
</dbReference>
<sequence>MELVKYKVLPKYLEKIENGIKTIELRKFDEKTLKILQELKDNEISKMILTNIDDDRHYIEVDITKVVLLPKRYNFETTMEDYYCRTSIKKRCNWTFASEFMGWVYDQDSKLDVDFIQWAEDYYKNEDYIVIYVLEALE</sequence>
<gene>
    <name evidence="1" type="ORF">EMELA_v1c02540</name>
</gene>
<dbReference type="OrthoDB" id="5785448at2"/>
<dbReference type="Proteomes" id="UP000231896">
    <property type="component" value="Chromosome"/>
</dbReference>
<evidence type="ECO:0000313" key="1">
    <source>
        <dbReference type="EMBL" id="ATZ17827.1"/>
    </source>
</evidence>
<protein>
    <submittedName>
        <fullName evidence="1">Uncharacterized protein</fullName>
    </submittedName>
</protein>
<dbReference type="KEGG" id="eml:EMELA_v1c02540"/>
<evidence type="ECO:0000313" key="2">
    <source>
        <dbReference type="Proteomes" id="UP000231896"/>
    </source>
</evidence>
<name>A0A2K8NVN0_9MOLU</name>